<protein>
    <recommendedName>
        <fullName evidence="2">Cytosolic Fe-S cluster assembly factor NAR1</fullName>
    </recommendedName>
    <alternativeName>
        <fullName evidence="3">Cytosolic Fe-S cluster assembly factor nar1</fullName>
    </alternativeName>
    <alternativeName>
        <fullName evidence="9">Nuclear architecture-related protein 1</fullName>
    </alternativeName>
</protein>
<evidence type="ECO:0000256" key="5">
    <source>
        <dbReference type="ARBA" id="ARBA00022723"/>
    </source>
</evidence>
<evidence type="ECO:0000256" key="4">
    <source>
        <dbReference type="ARBA" id="ARBA00022485"/>
    </source>
</evidence>
<evidence type="ECO:0000256" key="1">
    <source>
        <dbReference type="ARBA" id="ARBA00006596"/>
    </source>
</evidence>
<dbReference type="GO" id="GO:0051539">
    <property type="term" value="F:4 iron, 4 sulfur cluster binding"/>
    <property type="evidence" value="ECO:0007669"/>
    <property type="project" value="UniProtKB-KW"/>
</dbReference>
<dbReference type="AlphaFoldDB" id="A0AAD7DZW6"/>
<name>A0AAD7DZW6_MYCRO</name>
<keyword evidence="12" id="KW-1185">Reference proteome</keyword>
<keyword evidence="7" id="KW-0411">Iron-sulfur</keyword>
<keyword evidence="5" id="KW-0479">Metal-binding</keyword>
<evidence type="ECO:0000256" key="7">
    <source>
        <dbReference type="ARBA" id="ARBA00023014"/>
    </source>
</evidence>
<accession>A0AAD7DZW6</accession>
<reference evidence="11" key="1">
    <citation type="submission" date="2023-03" db="EMBL/GenBank/DDBJ databases">
        <title>Massive genome expansion in bonnet fungi (Mycena s.s.) driven by repeated elements and novel gene families across ecological guilds.</title>
        <authorList>
            <consortium name="Lawrence Berkeley National Laboratory"/>
            <person name="Harder C.B."/>
            <person name="Miyauchi S."/>
            <person name="Viragh M."/>
            <person name="Kuo A."/>
            <person name="Thoen E."/>
            <person name="Andreopoulos B."/>
            <person name="Lu D."/>
            <person name="Skrede I."/>
            <person name="Drula E."/>
            <person name="Henrissat B."/>
            <person name="Morin E."/>
            <person name="Kohler A."/>
            <person name="Barry K."/>
            <person name="LaButti K."/>
            <person name="Morin E."/>
            <person name="Salamov A."/>
            <person name="Lipzen A."/>
            <person name="Mereny Z."/>
            <person name="Hegedus B."/>
            <person name="Baldrian P."/>
            <person name="Stursova M."/>
            <person name="Weitz H."/>
            <person name="Taylor A."/>
            <person name="Grigoriev I.V."/>
            <person name="Nagy L.G."/>
            <person name="Martin F."/>
            <person name="Kauserud H."/>
        </authorList>
    </citation>
    <scope>NUCLEOTIDE SEQUENCE</scope>
    <source>
        <strain evidence="11">CBHHK067</strain>
    </source>
</reference>
<dbReference type="GO" id="GO:0046872">
    <property type="term" value="F:metal ion binding"/>
    <property type="evidence" value="ECO:0007669"/>
    <property type="project" value="UniProtKB-KW"/>
</dbReference>
<evidence type="ECO:0000256" key="8">
    <source>
        <dbReference type="ARBA" id="ARBA00025099"/>
    </source>
</evidence>
<dbReference type="InterPro" id="IPR009016">
    <property type="entry name" value="Fe_hydrogenase"/>
</dbReference>
<evidence type="ECO:0000313" key="11">
    <source>
        <dbReference type="EMBL" id="KAJ7703181.1"/>
    </source>
</evidence>
<dbReference type="FunFam" id="3.30.70.20:FF:000042">
    <property type="entry name" value="Cytosolic Fe-S cluster assembly factor NAR1"/>
    <property type="match status" value="1"/>
</dbReference>
<comment type="similarity">
    <text evidence="1">Belongs to the NARF family.</text>
</comment>
<evidence type="ECO:0000313" key="12">
    <source>
        <dbReference type="Proteomes" id="UP001221757"/>
    </source>
</evidence>
<dbReference type="Pfam" id="PF02906">
    <property type="entry name" value="Fe_hyd_lg_C"/>
    <property type="match status" value="1"/>
</dbReference>
<evidence type="ECO:0000256" key="9">
    <source>
        <dbReference type="ARBA" id="ARBA00031269"/>
    </source>
</evidence>
<keyword evidence="6" id="KW-0408">Iron</keyword>
<sequence>MAFSGALTLTDLNDFISPSQACIKPVEQTNKAPEKQLGAASTEIHIDSSGSYYEVAADGPSLQPTKKLEQAQISLNDCLACSGCITSAESVLITLQSHVEVLTFLESNASTSDPKLPAISIAPQSLASLAASVSSRTGVPTTPRQILRRVRVFCESVLGVPHVFDTTFARHLALQEHVQEFDERRSQGESSTALPMLASACPGWICYAEKAHAEILPFIARTKSPQQVMGTLVKNWMGQIWGKLPHEIYHVVVMPCYDKKLEASRSDFYNSVYSTRDVDCVITTGELELILKEKGWDLSSPVAGELDELPLPDLSQKPPSISASTLPELITHPGTSSGSYLHSIISHMTTTSPTPLVLSVKVMRNSDYEEYVLRRENDQVEVFKGAKCYGFRNLQNVVRKVGRERGVRVGSGAAGRLAGRAVVRRGKKPGDVPERGYDYVEVMACPGGCVNGGGQLKPLTTSVDAEGYARDWEETGVMQNAKWGDKEWTKRPDQADRLREWILDDLCPTDEGLGDVDVHAENEACRTRLFRTNYRAVESDIIGLAVKW</sequence>
<proteinExistence type="inferred from homology"/>
<feature type="domain" description="Iron hydrogenase large subunit C-terminal" evidence="10">
    <location>
        <begin position="119"/>
        <end position="453"/>
    </location>
</feature>
<evidence type="ECO:0000256" key="2">
    <source>
        <dbReference type="ARBA" id="ARBA00015854"/>
    </source>
</evidence>
<keyword evidence="4" id="KW-0004">4Fe-4S</keyword>
<dbReference type="InterPro" id="IPR004108">
    <property type="entry name" value="Fe_hydrogenase_lsu_C"/>
</dbReference>
<dbReference type="Proteomes" id="UP001221757">
    <property type="component" value="Unassembled WGS sequence"/>
</dbReference>
<dbReference type="EMBL" id="JARKIE010000013">
    <property type="protein sequence ID" value="KAJ7703181.1"/>
    <property type="molecule type" value="Genomic_DNA"/>
</dbReference>
<evidence type="ECO:0000259" key="10">
    <source>
        <dbReference type="Pfam" id="PF02906"/>
    </source>
</evidence>
<organism evidence="11 12">
    <name type="scientific">Mycena rosella</name>
    <name type="common">Pink bonnet</name>
    <name type="synonym">Agaricus rosellus</name>
    <dbReference type="NCBI Taxonomy" id="1033263"/>
    <lineage>
        <taxon>Eukaryota</taxon>
        <taxon>Fungi</taxon>
        <taxon>Dikarya</taxon>
        <taxon>Basidiomycota</taxon>
        <taxon>Agaricomycotina</taxon>
        <taxon>Agaricomycetes</taxon>
        <taxon>Agaricomycetidae</taxon>
        <taxon>Agaricales</taxon>
        <taxon>Marasmiineae</taxon>
        <taxon>Mycenaceae</taxon>
        <taxon>Mycena</taxon>
    </lineage>
</organism>
<dbReference type="SUPFAM" id="SSF53920">
    <property type="entry name" value="Fe-only hydrogenase"/>
    <property type="match status" value="1"/>
</dbReference>
<comment type="caution">
    <text evidence="11">The sequence shown here is derived from an EMBL/GenBank/DDBJ whole genome shotgun (WGS) entry which is preliminary data.</text>
</comment>
<gene>
    <name evidence="11" type="ORF">B0H17DRAFT_1157271</name>
</gene>
<evidence type="ECO:0000256" key="3">
    <source>
        <dbReference type="ARBA" id="ARBA00017073"/>
    </source>
</evidence>
<dbReference type="PANTHER" id="PTHR11615">
    <property type="entry name" value="NITRATE, FORMATE, IRON DEHYDROGENASE"/>
    <property type="match status" value="1"/>
</dbReference>
<dbReference type="InterPro" id="IPR050340">
    <property type="entry name" value="Cytosolic_Fe-S_CAF"/>
</dbReference>
<evidence type="ECO:0000256" key="6">
    <source>
        <dbReference type="ARBA" id="ARBA00023004"/>
    </source>
</evidence>
<dbReference type="Gene3D" id="3.40.950.10">
    <property type="entry name" value="Fe-only Hydrogenase (Larger Subunit), Chain L, domain 3"/>
    <property type="match status" value="1"/>
</dbReference>
<comment type="function">
    <text evidence="8">Component of the cytosolic Fe/S protein assembly machinery. Required for maturation of extramitochondrial Fe/S proteins. May play a role in the transfer of pre-assembled Fe/S clusters to target apoproteins.</text>
</comment>